<dbReference type="InterPro" id="IPR016195">
    <property type="entry name" value="Pol/histidinol_Pase-like"/>
</dbReference>
<dbReference type="Gene3D" id="3.20.20.140">
    <property type="entry name" value="Metal-dependent hydrolases"/>
    <property type="match status" value="1"/>
</dbReference>
<dbReference type="PANTHER" id="PTHR42924">
    <property type="entry name" value="EXONUCLEASE"/>
    <property type="match status" value="1"/>
</dbReference>
<dbReference type="SUPFAM" id="SSF89550">
    <property type="entry name" value="PHP domain-like"/>
    <property type="match status" value="1"/>
</dbReference>
<dbReference type="GO" id="GO:0035312">
    <property type="term" value="F:5'-3' DNA exonuclease activity"/>
    <property type="evidence" value="ECO:0007669"/>
    <property type="project" value="TreeGrafter"/>
</dbReference>
<dbReference type="InterPro" id="IPR003141">
    <property type="entry name" value="Pol/His_phosphatase_N"/>
</dbReference>
<feature type="domain" description="Polymerase/histidinol phosphatase N-terminal" evidence="1">
    <location>
        <begin position="3"/>
        <end position="73"/>
    </location>
</feature>
<dbReference type="Proteomes" id="UP000886841">
    <property type="component" value="Unassembled WGS sequence"/>
</dbReference>
<reference evidence="2" key="1">
    <citation type="submission" date="2020-10" db="EMBL/GenBank/DDBJ databases">
        <authorList>
            <person name="Gilroy R."/>
        </authorList>
    </citation>
    <scope>NUCLEOTIDE SEQUENCE</scope>
    <source>
        <strain evidence="2">ChiSxjej1B13-7041</strain>
    </source>
</reference>
<evidence type="ECO:0000313" key="2">
    <source>
        <dbReference type="EMBL" id="HIR92586.1"/>
    </source>
</evidence>
<dbReference type="PANTHER" id="PTHR42924:SF3">
    <property type="entry name" value="POLYMERASE_HISTIDINOL PHOSPHATASE N-TERMINAL DOMAIN-CONTAINING PROTEIN"/>
    <property type="match status" value="1"/>
</dbReference>
<comment type="caution">
    <text evidence="2">The sequence shown here is derived from an EMBL/GenBank/DDBJ whole genome shotgun (WGS) entry which is preliminary data.</text>
</comment>
<dbReference type="InterPro" id="IPR004013">
    <property type="entry name" value="PHP_dom"/>
</dbReference>
<dbReference type="Pfam" id="PF02811">
    <property type="entry name" value="PHP"/>
    <property type="match status" value="1"/>
</dbReference>
<dbReference type="AlphaFoldDB" id="A0A9D1EIW5"/>
<evidence type="ECO:0000313" key="3">
    <source>
        <dbReference type="Proteomes" id="UP000886841"/>
    </source>
</evidence>
<dbReference type="GO" id="GO:0004534">
    <property type="term" value="F:5'-3' RNA exonuclease activity"/>
    <property type="evidence" value="ECO:0007669"/>
    <property type="project" value="TreeGrafter"/>
</dbReference>
<proteinExistence type="predicted"/>
<reference evidence="2" key="2">
    <citation type="journal article" date="2021" name="PeerJ">
        <title>Extensive microbial diversity within the chicken gut microbiome revealed by metagenomics and culture.</title>
        <authorList>
            <person name="Gilroy R."/>
            <person name="Ravi A."/>
            <person name="Getino M."/>
            <person name="Pursley I."/>
            <person name="Horton D.L."/>
            <person name="Alikhan N.F."/>
            <person name="Baker D."/>
            <person name="Gharbi K."/>
            <person name="Hall N."/>
            <person name="Watson M."/>
            <person name="Adriaenssens E.M."/>
            <person name="Foster-Nyarko E."/>
            <person name="Jarju S."/>
            <person name="Secka A."/>
            <person name="Antonio M."/>
            <person name="Oren A."/>
            <person name="Chaudhuri R.R."/>
            <person name="La Ragione R."/>
            <person name="Hildebrand F."/>
            <person name="Pallen M.J."/>
        </authorList>
    </citation>
    <scope>NUCLEOTIDE SEQUENCE</scope>
    <source>
        <strain evidence="2">ChiSxjej1B13-7041</strain>
    </source>
</reference>
<protein>
    <submittedName>
        <fullName evidence="2">PHP domain-containing protein</fullName>
    </submittedName>
</protein>
<gene>
    <name evidence="2" type="ORF">IAB98_04105</name>
</gene>
<dbReference type="EMBL" id="DVHU01000035">
    <property type="protein sequence ID" value="HIR92586.1"/>
    <property type="molecule type" value="Genomic_DNA"/>
</dbReference>
<dbReference type="Pfam" id="PF13263">
    <property type="entry name" value="PHP_C"/>
    <property type="match status" value="1"/>
</dbReference>
<dbReference type="SMART" id="SM00481">
    <property type="entry name" value="POLIIIAc"/>
    <property type="match status" value="1"/>
</dbReference>
<organism evidence="2 3">
    <name type="scientific">Candidatus Egerieimonas intestinavium</name>
    <dbReference type="NCBI Taxonomy" id="2840777"/>
    <lineage>
        <taxon>Bacteria</taxon>
        <taxon>Bacillati</taxon>
        <taxon>Bacillota</taxon>
        <taxon>Clostridia</taxon>
        <taxon>Lachnospirales</taxon>
        <taxon>Lachnospiraceae</taxon>
        <taxon>Lachnospiraceae incertae sedis</taxon>
        <taxon>Candidatus Egerieimonas</taxon>
    </lineage>
</organism>
<name>A0A9D1EIW5_9FIRM</name>
<dbReference type="InterPro" id="IPR052018">
    <property type="entry name" value="PHP_domain"/>
</dbReference>
<sequence length="264" mass="30219">MKLDMHCHTKEGSLDGKVPLEQYIELLKSQGFQGMLITDHDSYKGYRHWKNHIKGKKHQDFLVLKGIEYDTFGGGHILVIMPENVKLRILELRGMPTHLLISIVHAFGGILGPAHPCGEKYLSLCRTRVYKKDPAIVNLFDFVEAFNSCEPREANETAHRLAQKYDKAEFGGSDSHKPGCVGRAYTIFPDWITCESDLIRYIKEGGKCSCGGSLYRHTTKDKIGKANHLLVFGFYFYNKIAGALRARKRYIKLQTEYIRHEKRL</sequence>
<dbReference type="CDD" id="cd07432">
    <property type="entry name" value="PHP_HisPPase"/>
    <property type="match status" value="1"/>
</dbReference>
<accession>A0A9D1EIW5</accession>
<evidence type="ECO:0000259" key="1">
    <source>
        <dbReference type="SMART" id="SM00481"/>
    </source>
</evidence>
<dbReference type="NCBIfam" id="NF038032">
    <property type="entry name" value="CehA_McbA_metalo"/>
    <property type="match status" value="1"/>
</dbReference>